<accession>A0ABP9S446</accession>
<dbReference type="RefSeq" id="WP_345316355.1">
    <property type="nucleotide sequence ID" value="NZ_BAABLF010000008.1"/>
</dbReference>
<proteinExistence type="predicted"/>
<feature type="chain" id="PRO_5045867355" evidence="1">
    <location>
        <begin position="25"/>
        <end position="186"/>
    </location>
</feature>
<keyword evidence="4" id="KW-1185">Reference proteome</keyword>
<dbReference type="EMBL" id="BAABLF010000008">
    <property type="protein sequence ID" value="GAA5190187.1"/>
    <property type="molecule type" value="Genomic_DNA"/>
</dbReference>
<gene>
    <name evidence="3" type="ORF">GCM10025772_14210</name>
</gene>
<dbReference type="Gene3D" id="3.30.160.670">
    <property type="match status" value="1"/>
</dbReference>
<protein>
    <submittedName>
        <fullName evidence="3">DUF4136 domain-containing protein</fullName>
    </submittedName>
</protein>
<evidence type="ECO:0000256" key="1">
    <source>
        <dbReference type="SAM" id="SignalP"/>
    </source>
</evidence>
<keyword evidence="1" id="KW-0732">Signal</keyword>
<name>A0ABP9S446_9GAMM</name>
<comment type="caution">
    <text evidence="3">The sequence shown here is derived from an EMBL/GenBank/DDBJ whole genome shotgun (WGS) entry which is preliminary data.</text>
</comment>
<dbReference type="InterPro" id="IPR025411">
    <property type="entry name" value="DUF4136"/>
</dbReference>
<feature type="signal peptide" evidence="1">
    <location>
        <begin position="1"/>
        <end position="24"/>
    </location>
</feature>
<dbReference type="PROSITE" id="PS51257">
    <property type="entry name" value="PROKAR_LIPOPROTEIN"/>
    <property type="match status" value="1"/>
</dbReference>
<dbReference type="Proteomes" id="UP001501600">
    <property type="component" value="Unassembled WGS sequence"/>
</dbReference>
<organism evidence="3 4">
    <name type="scientific">Ferrimonas gelatinilytica</name>
    <dbReference type="NCBI Taxonomy" id="1255257"/>
    <lineage>
        <taxon>Bacteria</taxon>
        <taxon>Pseudomonadati</taxon>
        <taxon>Pseudomonadota</taxon>
        <taxon>Gammaproteobacteria</taxon>
        <taxon>Alteromonadales</taxon>
        <taxon>Ferrimonadaceae</taxon>
        <taxon>Ferrimonas</taxon>
    </lineage>
</organism>
<sequence>MMKKLFIAALGLLIAGCASVRTNADFDTDTNFSSYRTWAWIEPADLEDGKQYHTDGLMDQRIRSAITQELNAKGLQQVSVTEADLLVNYLTKIEKKINIDTFYSNFGYHPYYYGRYPLYTPIQTDTRVREYQEGTILVDLVDAQSKSLVWRGSGTDTVKQRQSPEERTEQVNTIVNGILLQFPPEK</sequence>
<evidence type="ECO:0000313" key="3">
    <source>
        <dbReference type="EMBL" id="GAA5190187.1"/>
    </source>
</evidence>
<dbReference type="Pfam" id="PF13590">
    <property type="entry name" value="DUF4136"/>
    <property type="match status" value="1"/>
</dbReference>
<evidence type="ECO:0000313" key="4">
    <source>
        <dbReference type="Proteomes" id="UP001501600"/>
    </source>
</evidence>
<evidence type="ECO:0000259" key="2">
    <source>
        <dbReference type="Pfam" id="PF13590"/>
    </source>
</evidence>
<feature type="domain" description="DUF4136" evidence="2">
    <location>
        <begin position="23"/>
        <end position="184"/>
    </location>
</feature>
<reference evidence="4" key="1">
    <citation type="journal article" date="2019" name="Int. J. Syst. Evol. Microbiol.">
        <title>The Global Catalogue of Microorganisms (GCM) 10K type strain sequencing project: providing services to taxonomists for standard genome sequencing and annotation.</title>
        <authorList>
            <consortium name="The Broad Institute Genomics Platform"/>
            <consortium name="The Broad Institute Genome Sequencing Center for Infectious Disease"/>
            <person name="Wu L."/>
            <person name="Ma J."/>
        </authorList>
    </citation>
    <scope>NUCLEOTIDE SEQUENCE [LARGE SCALE GENOMIC DNA]</scope>
    <source>
        <strain evidence="4">JCM 18720</strain>
    </source>
</reference>